<gene>
    <name evidence="2" type="ORF">AC578_403</name>
</gene>
<evidence type="ECO:0000313" key="2">
    <source>
        <dbReference type="EMBL" id="KXT05887.1"/>
    </source>
</evidence>
<dbReference type="EMBL" id="LFZN01000009">
    <property type="protein sequence ID" value="KXT05887.1"/>
    <property type="molecule type" value="Genomic_DNA"/>
</dbReference>
<dbReference type="AlphaFoldDB" id="A0A139HTZ0"/>
<evidence type="ECO:0000256" key="1">
    <source>
        <dbReference type="SAM" id="SignalP"/>
    </source>
</evidence>
<feature type="signal peptide" evidence="1">
    <location>
        <begin position="1"/>
        <end position="26"/>
    </location>
</feature>
<sequence length="193" mass="21069">MQKAHMDHSLGHFGTLSSLFIVLTASDIISDNDYGVAATGPPDGGGLCGQLFAELKSDMIHLRACTGSIEISRKGTYVQSYSPKGEPINLKKLEHTVGAVGPVLKGQTVKRLPVGGVVGTGLLRTSTRIRAVTLPMFFGLNQFYFDRDKAVEHFLFATAPVARNLVRHIDIWATKIRYLNLRALKTNFAIESL</sequence>
<dbReference type="Proteomes" id="UP000070133">
    <property type="component" value="Unassembled WGS sequence"/>
</dbReference>
<comment type="caution">
    <text evidence="2">The sequence shown here is derived from an EMBL/GenBank/DDBJ whole genome shotgun (WGS) entry which is preliminary data.</text>
</comment>
<keyword evidence="1" id="KW-0732">Signal</keyword>
<organism evidence="2 3">
    <name type="scientific">Pseudocercospora eumusae</name>
    <dbReference type="NCBI Taxonomy" id="321146"/>
    <lineage>
        <taxon>Eukaryota</taxon>
        <taxon>Fungi</taxon>
        <taxon>Dikarya</taxon>
        <taxon>Ascomycota</taxon>
        <taxon>Pezizomycotina</taxon>
        <taxon>Dothideomycetes</taxon>
        <taxon>Dothideomycetidae</taxon>
        <taxon>Mycosphaerellales</taxon>
        <taxon>Mycosphaerellaceae</taxon>
        <taxon>Pseudocercospora</taxon>
    </lineage>
</organism>
<protein>
    <submittedName>
        <fullName evidence="2">Uncharacterized protein</fullName>
    </submittedName>
</protein>
<accession>A0A139HTZ0</accession>
<feature type="chain" id="PRO_5007806858" evidence="1">
    <location>
        <begin position="27"/>
        <end position="193"/>
    </location>
</feature>
<name>A0A139HTZ0_9PEZI</name>
<proteinExistence type="predicted"/>
<keyword evidence="3" id="KW-1185">Reference proteome</keyword>
<evidence type="ECO:0000313" key="3">
    <source>
        <dbReference type="Proteomes" id="UP000070133"/>
    </source>
</evidence>
<reference evidence="2 3" key="1">
    <citation type="submission" date="2015-07" db="EMBL/GenBank/DDBJ databases">
        <title>Comparative genomics of the Sigatoka disease complex on banana suggests a link between parallel evolutionary changes in Pseudocercospora fijiensis and Pseudocercospora eumusae and increased virulence on the banana host.</title>
        <authorList>
            <person name="Chang T.-C."/>
            <person name="Salvucci A."/>
            <person name="Crous P.W."/>
            <person name="Stergiopoulos I."/>
        </authorList>
    </citation>
    <scope>NUCLEOTIDE SEQUENCE [LARGE SCALE GENOMIC DNA]</scope>
    <source>
        <strain evidence="2 3">CBS 114824</strain>
    </source>
</reference>